<comment type="caution">
    <text evidence="2">The sequence shown here is derived from an EMBL/GenBank/DDBJ whole genome shotgun (WGS) entry which is preliminary data.</text>
</comment>
<evidence type="ECO:0000313" key="3">
    <source>
        <dbReference type="Proteomes" id="UP000823913"/>
    </source>
</evidence>
<organism evidence="2 3">
    <name type="scientific">Candidatus Coproplasma avicola</name>
    <dbReference type="NCBI Taxonomy" id="2840744"/>
    <lineage>
        <taxon>Bacteria</taxon>
        <taxon>Bacillati</taxon>
        <taxon>Bacillota</taxon>
        <taxon>Clostridia</taxon>
        <taxon>Eubacteriales</taxon>
        <taxon>Candidatus Coproplasma</taxon>
    </lineage>
</organism>
<feature type="signal peptide" evidence="1">
    <location>
        <begin position="1"/>
        <end position="26"/>
    </location>
</feature>
<dbReference type="PROSITE" id="PS51257">
    <property type="entry name" value="PROKAR_LIPOPROTEIN"/>
    <property type="match status" value="1"/>
</dbReference>
<gene>
    <name evidence="2" type="ORF">IAB94_04955</name>
</gene>
<accession>A0A9D1E769</accession>
<proteinExistence type="predicted"/>
<dbReference type="EMBL" id="DVHK01000103">
    <property type="protein sequence ID" value="HIR67374.1"/>
    <property type="molecule type" value="Genomic_DNA"/>
</dbReference>
<reference evidence="2" key="1">
    <citation type="submission" date="2020-10" db="EMBL/GenBank/DDBJ databases">
        <authorList>
            <person name="Gilroy R."/>
        </authorList>
    </citation>
    <scope>NUCLEOTIDE SEQUENCE</scope>
    <source>
        <strain evidence="2">ChiW16-3235</strain>
    </source>
</reference>
<evidence type="ECO:0008006" key="4">
    <source>
        <dbReference type="Google" id="ProtNLM"/>
    </source>
</evidence>
<reference evidence="2" key="2">
    <citation type="journal article" date="2021" name="PeerJ">
        <title>Extensive microbial diversity within the chicken gut microbiome revealed by metagenomics and culture.</title>
        <authorList>
            <person name="Gilroy R."/>
            <person name="Ravi A."/>
            <person name="Getino M."/>
            <person name="Pursley I."/>
            <person name="Horton D.L."/>
            <person name="Alikhan N.F."/>
            <person name="Baker D."/>
            <person name="Gharbi K."/>
            <person name="Hall N."/>
            <person name="Watson M."/>
            <person name="Adriaenssens E.M."/>
            <person name="Foster-Nyarko E."/>
            <person name="Jarju S."/>
            <person name="Secka A."/>
            <person name="Antonio M."/>
            <person name="Oren A."/>
            <person name="Chaudhuri R.R."/>
            <person name="La Ragione R."/>
            <person name="Hildebrand F."/>
            <person name="Pallen M.J."/>
        </authorList>
    </citation>
    <scope>NUCLEOTIDE SEQUENCE</scope>
    <source>
        <strain evidence="2">ChiW16-3235</strain>
    </source>
</reference>
<evidence type="ECO:0000256" key="1">
    <source>
        <dbReference type="SAM" id="SignalP"/>
    </source>
</evidence>
<protein>
    <recommendedName>
        <fullName evidence="4">DUF4397 domain-containing protein</fullName>
    </recommendedName>
</protein>
<dbReference type="Proteomes" id="UP000823913">
    <property type="component" value="Unassembled WGS sequence"/>
</dbReference>
<feature type="chain" id="PRO_5038734440" description="DUF4397 domain-containing protein" evidence="1">
    <location>
        <begin position="27"/>
        <end position="265"/>
    </location>
</feature>
<sequence>MVKAFKVFCTLSVVLSCGICVGCADAAPDVGDDGGQNVENRMCGALVIFYNDGEAVTGENLSDADALACYEVMVPYADDEGEYYLSFNSTDYSIYDISYRGGDKLQELSFNLYYTYALDADLVKICGVYRTPENEYIFGADSANTISLSAVSAARITQENNPEDDGDDCTVTINFKCIDVLQGINIIEFDRDNKLVSQTVYSGQAEITASENCDYVVIEEIYEDNDRQIYSQRVLYDRFQGEAEKCFYLPRDDGFVNVNSLKINF</sequence>
<keyword evidence="1" id="KW-0732">Signal</keyword>
<evidence type="ECO:0000313" key="2">
    <source>
        <dbReference type="EMBL" id="HIR67374.1"/>
    </source>
</evidence>
<name>A0A9D1E769_9FIRM</name>
<dbReference type="AlphaFoldDB" id="A0A9D1E769"/>